<evidence type="ECO:0000259" key="5">
    <source>
        <dbReference type="Pfam" id="PF13313"/>
    </source>
</evidence>
<organism evidence="7 8">
    <name type="scientific">Streptosporangium canum</name>
    <dbReference type="NCBI Taxonomy" id="324952"/>
    <lineage>
        <taxon>Bacteria</taxon>
        <taxon>Bacillati</taxon>
        <taxon>Actinomycetota</taxon>
        <taxon>Actinomycetes</taxon>
        <taxon>Streptosporangiales</taxon>
        <taxon>Streptosporangiaceae</taxon>
        <taxon>Streptosporangium</taxon>
    </lineage>
</organism>
<dbReference type="InterPro" id="IPR025141">
    <property type="entry name" value="DUF4082"/>
</dbReference>
<sequence>MSSPQNNTSGQTAGRAAPAESRRETAAGRIPPDQERALTHRAKRPREVTPAAGAVSRRAVRRNAGRFLLGGAIATVLVMGVVATAIPSRASAKPNKGGAKPSSAGASPINLNSAAPFGVLAQTAVSNTNLTSVTGDLGVSPGSSIVGFPPGTVSGTIHNNDAVAAQAMSDATAAYNNAAGQTPDATLAPQLGGTTQAPGVYNSSTGNFSITGTLNLDAQGNPDAVFIFQASTLSTANVSNINLLHGAQANNVFWQISNSATLGTYCTFRGNVLAQNSVTVSTGAAAFGRVFAVNGTIGTQGTGGIPATRVTVPNDPPTTTTLASSLNPSWQGSPVTFTATVQANSGSVIPAGELVFKDGSTIVRWTSVSPSGTATYTTSGLSPGQHSITAVYLGGDTFDNEAVIHFAPSTSPAVSQTVSDSLWNAAATPATASHPDNQAVTLGVKFRASTAGSVTGIRFYKGALNTGTHTGSLWTSGGQLLSSATFSNETASGWQQVTFNTPVALIANTTYIVSCHTTSGFYSTTRPYFTSQYTNGFLTALANGAEGGNGVYAYGATNTFPTNTYQATNYWIDLMFNV</sequence>
<dbReference type="Pfam" id="PF16640">
    <property type="entry name" value="Big_3_5"/>
    <property type="match status" value="1"/>
</dbReference>
<dbReference type="InterPro" id="IPR032109">
    <property type="entry name" value="Big_3_5"/>
</dbReference>
<keyword evidence="4" id="KW-1133">Transmembrane helix</keyword>
<dbReference type="InterPro" id="IPR013783">
    <property type="entry name" value="Ig-like_fold"/>
</dbReference>
<keyword evidence="2" id="KW-0732">Signal</keyword>
<dbReference type="Pfam" id="PF11999">
    <property type="entry name" value="Ice_binding"/>
    <property type="match status" value="1"/>
</dbReference>
<protein>
    <submittedName>
        <fullName evidence="7">Ig-like domain (Group 3)</fullName>
    </submittedName>
</protein>
<dbReference type="Proteomes" id="UP000199111">
    <property type="component" value="Unassembled WGS sequence"/>
</dbReference>
<dbReference type="Gene3D" id="2.60.40.10">
    <property type="entry name" value="Immunoglobulins"/>
    <property type="match status" value="1"/>
</dbReference>
<feature type="region of interest" description="Disordered" evidence="3">
    <location>
        <begin position="1"/>
        <end position="54"/>
    </location>
</feature>
<evidence type="ECO:0000256" key="2">
    <source>
        <dbReference type="ARBA" id="ARBA00022729"/>
    </source>
</evidence>
<evidence type="ECO:0000313" key="8">
    <source>
        <dbReference type="Proteomes" id="UP000199111"/>
    </source>
</evidence>
<evidence type="ECO:0000256" key="4">
    <source>
        <dbReference type="SAM" id="Phobius"/>
    </source>
</evidence>
<name>A0A1I3XW24_9ACTN</name>
<keyword evidence="4" id="KW-0812">Transmembrane</keyword>
<dbReference type="Pfam" id="PF13313">
    <property type="entry name" value="DUF4082"/>
    <property type="match status" value="1"/>
</dbReference>
<dbReference type="GO" id="GO:0005975">
    <property type="term" value="P:carbohydrate metabolic process"/>
    <property type="evidence" value="ECO:0007669"/>
    <property type="project" value="UniProtKB-ARBA"/>
</dbReference>
<evidence type="ECO:0000259" key="6">
    <source>
        <dbReference type="Pfam" id="PF16640"/>
    </source>
</evidence>
<reference evidence="8" key="1">
    <citation type="submission" date="2016-10" db="EMBL/GenBank/DDBJ databases">
        <authorList>
            <person name="Varghese N."/>
            <person name="Submissions S."/>
        </authorList>
    </citation>
    <scope>NUCLEOTIDE SEQUENCE [LARGE SCALE GENOMIC DNA]</scope>
    <source>
        <strain evidence="8">CGMCC 4.2126</strain>
    </source>
</reference>
<evidence type="ECO:0000256" key="3">
    <source>
        <dbReference type="SAM" id="MobiDB-lite"/>
    </source>
</evidence>
<feature type="domain" description="Bacterial Ig-like" evidence="6">
    <location>
        <begin position="325"/>
        <end position="419"/>
    </location>
</feature>
<comment type="similarity">
    <text evidence="1">Belongs to the ice-binding protein family.</text>
</comment>
<proteinExistence type="inferred from homology"/>
<dbReference type="AlphaFoldDB" id="A0A1I3XW24"/>
<feature type="domain" description="DUF4082" evidence="5">
    <location>
        <begin position="427"/>
        <end position="572"/>
    </location>
</feature>
<feature type="transmembrane region" description="Helical" evidence="4">
    <location>
        <begin position="67"/>
        <end position="86"/>
    </location>
</feature>
<dbReference type="InterPro" id="IPR021884">
    <property type="entry name" value="Ice-bd_prot"/>
</dbReference>
<keyword evidence="4" id="KW-0472">Membrane</keyword>
<dbReference type="EMBL" id="FOQY01000020">
    <property type="protein sequence ID" value="SFK23745.1"/>
    <property type="molecule type" value="Genomic_DNA"/>
</dbReference>
<feature type="compositionally biased region" description="Basic and acidic residues" evidence="3">
    <location>
        <begin position="20"/>
        <end position="38"/>
    </location>
</feature>
<gene>
    <name evidence="7" type="ORF">SAMN05216275_12058</name>
</gene>
<accession>A0A1I3XW24</accession>
<evidence type="ECO:0000313" key="7">
    <source>
        <dbReference type="EMBL" id="SFK23745.1"/>
    </source>
</evidence>
<keyword evidence="8" id="KW-1185">Reference proteome</keyword>
<evidence type="ECO:0000256" key="1">
    <source>
        <dbReference type="ARBA" id="ARBA00005445"/>
    </source>
</evidence>
<feature type="compositionally biased region" description="Polar residues" evidence="3">
    <location>
        <begin position="1"/>
        <end position="12"/>
    </location>
</feature>